<protein>
    <submittedName>
        <fullName evidence="2">Uncharacterized protein</fullName>
    </submittedName>
</protein>
<dbReference type="Gene3D" id="3.40.630.30">
    <property type="match status" value="1"/>
</dbReference>
<dbReference type="EMBL" id="JAFEUZ010000030">
    <property type="protein sequence ID" value="KAG5472351.1"/>
    <property type="molecule type" value="Genomic_DNA"/>
</dbReference>
<evidence type="ECO:0000313" key="2">
    <source>
        <dbReference type="EMBL" id="KAG5472351.1"/>
    </source>
</evidence>
<feature type="compositionally biased region" description="Polar residues" evidence="1">
    <location>
        <begin position="286"/>
        <end position="297"/>
    </location>
</feature>
<keyword evidence="3" id="KW-1185">Reference proteome</keyword>
<dbReference type="CDD" id="cd04301">
    <property type="entry name" value="NAT_SF"/>
    <property type="match status" value="1"/>
</dbReference>
<reference evidence="3" key="1">
    <citation type="journal article" date="2021" name="Microbiol. Resour. Announc.">
        <title>LGAAP: Leishmaniinae Genome Assembly and Annotation Pipeline.</title>
        <authorList>
            <person name="Almutairi H."/>
            <person name="Urbaniak M.D."/>
            <person name="Bates M.D."/>
            <person name="Jariyapan N."/>
            <person name="Kwakye-Nuako G."/>
            <person name="Thomaz-Soccol V."/>
            <person name="Al-Salem W.S."/>
            <person name="Dillon R.J."/>
            <person name="Bates P.A."/>
            <person name="Gatherer D."/>
        </authorList>
    </citation>
    <scope>NUCLEOTIDE SEQUENCE [LARGE SCALE GENOMIC DNA]</scope>
</reference>
<feature type="compositionally biased region" description="Polar residues" evidence="1">
    <location>
        <begin position="147"/>
        <end position="156"/>
    </location>
</feature>
<reference evidence="3" key="2">
    <citation type="journal article" date="2021" name="Sci. Data">
        <title>Chromosome-scale genome sequencing, assembly and annotation of six genomes from subfamily Leishmaniinae.</title>
        <authorList>
            <person name="Almutairi H."/>
            <person name="Urbaniak M.D."/>
            <person name="Bates M.D."/>
            <person name="Jariyapan N."/>
            <person name="Kwakye-Nuako G."/>
            <person name="Thomaz Soccol V."/>
            <person name="Al-Salem W.S."/>
            <person name="Dillon R.J."/>
            <person name="Bates P.A."/>
            <person name="Gatherer D."/>
        </authorList>
    </citation>
    <scope>NUCLEOTIDE SEQUENCE [LARGE SCALE GENOMIC DNA]</scope>
</reference>
<organism evidence="2 3">
    <name type="scientific">Leishmania martiniquensis</name>
    <dbReference type="NCBI Taxonomy" id="1580590"/>
    <lineage>
        <taxon>Eukaryota</taxon>
        <taxon>Discoba</taxon>
        <taxon>Euglenozoa</taxon>
        <taxon>Kinetoplastea</taxon>
        <taxon>Metakinetoplastina</taxon>
        <taxon>Trypanosomatida</taxon>
        <taxon>Trypanosomatidae</taxon>
        <taxon>Leishmaniinae</taxon>
        <taxon>Leishmania</taxon>
    </lineage>
</organism>
<dbReference type="AlphaFoldDB" id="A0A836GCF1"/>
<comment type="caution">
    <text evidence="2">The sequence shown here is derived from an EMBL/GenBank/DDBJ whole genome shotgun (WGS) entry which is preliminary data.</text>
</comment>
<dbReference type="InterPro" id="IPR016181">
    <property type="entry name" value="Acyl_CoA_acyltransferase"/>
</dbReference>
<dbReference type="GeneID" id="92513795"/>
<dbReference type="KEGG" id="lmat:92513795"/>
<evidence type="ECO:0000313" key="3">
    <source>
        <dbReference type="Proteomes" id="UP000673552"/>
    </source>
</evidence>
<accession>A0A836GCF1</accession>
<name>A0A836GCF1_9TRYP</name>
<feature type="region of interest" description="Disordered" evidence="1">
    <location>
        <begin position="271"/>
        <end position="300"/>
    </location>
</feature>
<proteinExistence type="predicted"/>
<sequence length="351" mass="38233">MRGAQLPSTAAAVVASQFHVHCLEKPKESVKDGTRAVPLCESAATPPVPKGDLAPPLSYHDVVQQLDGGGAWSFEPYPPCTRSQLLQVHAYWVAVPSSSRAATPKTREEKASDSTSEAHEGEESASTKSAEKGTAPPWRSRGDSGACSVSSGPSPCDQQLACVVGVVWVRLSAGSPSTDSLMTRRALHNHHPGTRSADGAPSNIGMRRPIVEGYIQVVLTHPNYRRRGLASWLLTQCLACKEAPAGVFACDRGDDAAYAIQRWHLHTLASTRRTAKRPHDDGEVTRTIQQSRTQPQHCQGAHPCVSERECREAMIAATLAMYRRLGFQERRYLARYYSGKDDAVELVKVCW</sequence>
<dbReference type="Proteomes" id="UP000673552">
    <property type="component" value="Unassembled WGS sequence"/>
</dbReference>
<dbReference type="RefSeq" id="XP_067176651.1">
    <property type="nucleotide sequence ID" value="XM_067321283.1"/>
</dbReference>
<feature type="region of interest" description="Disordered" evidence="1">
    <location>
        <begin position="98"/>
        <end position="156"/>
    </location>
</feature>
<dbReference type="SUPFAM" id="SSF55729">
    <property type="entry name" value="Acyl-CoA N-acyltransferases (Nat)"/>
    <property type="match status" value="1"/>
</dbReference>
<dbReference type="OrthoDB" id="262193at2759"/>
<evidence type="ECO:0000256" key="1">
    <source>
        <dbReference type="SAM" id="MobiDB-lite"/>
    </source>
</evidence>
<feature type="compositionally biased region" description="Basic and acidic residues" evidence="1">
    <location>
        <begin position="105"/>
        <end position="122"/>
    </location>
</feature>
<gene>
    <name evidence="2" type="ORF">LSCM1_03750</name>
</gene>